<dbReference type="AlphaFoldDB" id="A0A401GAK6"/>
<dbReference type="STRING" id="139825.A0A401GAK6"/>
<gene>
    <name evidence="2" type="ORF">SCP_0203950</name>
</gene>
<proteinExistence type="predicted"/>
<dbReference type="GO" id="GO:0005524">
    <property type="term" value="F:ATP binding"/>
    <property type="evidence" value="ECO:0007669"/>
    <property type="project" value="InterPro"/>
</dbReference>
<sequence length="330" mass="37845">MLRRRYHPDWTPSWRGTGKHPLYFEDAIALPPRDDVIDATRIADGKLVYIKRVGTGDKETQIATMLSAEPLVQDPKNHCVPILEMFPDAEDEDISYMVMPFFVLIDSVPFECIENIVDFTDQILEGLVFLHERGVAHRDCTYKNIMMDVSAMYPEGFHPVNDLFLPDGLTPLPSRSRTDVPIKYYFIDFGISVVIPPEVYPKLVLGDEGRDQEVPELSLTVPYDPFKTDVFIIGNALQHCFHDRFSNVDFLVPLIESMTQADPTARPDAADALTQWQEIRCRLGFLQRRWRVIFRGEPWYWTAALDTVSFINTTTYIFKTACRWVVGSSG</sequence>
<dbReference type="SUPFAM" id="SSF56112">
    <property type="entry name" value="Protein kinase-like (PK-like)"/>
    <property type="match status" value="1"/>
</dbReference>
<reference evidence="2 3" key="1">
    <citation type="journal article" date="2018" name="Sci. Rep.">
        <title>Genome sequence of the cauliflower mushroom Sparassis crispa (Hanabiratake) and its association with beneficial usage.</title>
        <authorList>
            <person name="Kiyama R."/>
            <person name="Furutani Y."/>
            <person name="Kawaguchi K."/>
            <person name="Nakanishi T."/>
        </authorList>
    </citation>
    <scope>NUCLEOTIDE SEQUENCE [LARGE SCALE GENOMIC DNA]</scope>
</reference>
<dbReference type="Gene3D" id="1.10.510.10">
    <property type="entry name" value="Transferase(Phosphotransferase) domain 1"/>
    <property type="match status" value="1"/>
</dbReference>
<dbReference type="RefSeq" id="XP_027610111.1">
    <property type="nucleotide sequence ID" value="XM_027754310.1"/>
</dbReference>
<dbReference type="InParanoid" id="A0A401GAK6"/>
<comment type="caution">
    <text evidence="2">The sequence shown here is derived from an EMBL/GenBank/DDBJ whole genome shotgun (WGS) entry which is preliminary data.</text>
</comment>
<dbReference type="PROSITE" id="PS50011">
    <property type="entry name" value="PROTEIN_KINASE_DOM"/>
    <property type="match status" value="1"/>
</dbReference>
<organism evidence="2 3">
    <name type="scientific">Sparassis crispa</name>
    <dbReference type="NCBI Taxonomy" id="139825"/>
    <lineage>
        <taxon>Eukaryota</taxon>
        <taxon>Fungi</taxon>
        <taxon>Dikarya</taxon>
        <taxon>Basidiomycota</taxon>
        <taxon>Agaricomycotina</taxon>
        <taxon>Agaricomycetes</taxon>
        <taxon>Polyporales</taxon>
        <taxon>Sparassidaceae</taxon>
        <taxon>Sparassis</taxon>
    </lineage>
</organism>
<dbReference type="GeneID" id="38776115"/>
<dbReference type="Proteomes" id="UP000287166">
    <property type="component" value="Unassembled WGS sequence"/>
</dbReference>
<name>A0A401GAK6_9APHY</name>
<evidence type="ECO:0000313" key="2">
    <source>
        <dbReference type="EMBL" id="GBE79198.1"/>
    </source>
</evidence>
<dbReference type="InterPro" id="IPR000719">
    <property type="entry name" value="Prot_kinase_dom"/>
</dbReference>
<protein>
    <recommendedName>
        <fullName evidence="1">Protein kinase domain-containing protein</fullName>
    </recommendedName>
</protein>
<evidence type="ECO:0000313" key="3">
    <source>
        <dbReference type="Proteomes" id="UP000287166"/>
    </source>
</evidence>
<keyword evidence="3" id="KW-1185">Reference proteome</keyword>
<dbReference type="EMBL" id="BFAD01000002">
    <property type="protein sequence ID" value="GBE79198.1"/>
    <property type="molecule type" value="Genomic_DNA"/>
</dbReference>
<evidence type="ECO:0000259" key="1">
    <source>
        <dbReference type="PROSITE" id="PS50011"/>
    </source>
</evidence>
<feature type="domain" description="Protein kinase" evidence="1">
    <location>
        <begin position="22"/>
        <end position="330"/>
    </location>
</feature>
<accession>A0A401GAK6</accession>
<dbReference type="GO" id="GO:0004672">
    <property type="term" value="F:protein kinase activity"/>
    <property type="evidence" value="ECO:0007669"/>
    <property type="project" value="InterPro"/>
</dbReference>
<dbReference type="InterPro" id="IPR011009">
    <property type="entry name" value="Kinase-like_dom_sf"/>
</dbReference>
<dbReference type="OrthoDB" id="5987198at2759"/>
<dbReference type="SMART" id="SM00220">
    <property type="entry name" value="S_TKc"/>
    <property type="match status" value="1"/>
</dbReference>